<keyword evidence="2" id="KW-1185">Reference proteome</keyword>
<dbReference type="Proteomes" id="UP001321542">
    <property type="component" value="Chromosome"/>
</dbReference>
<name>A0ABM7FH69_9ACTN</name>
<accession>A0ABM7FH69</accession>
<reference evidence="1 2" key="1">
    <citation type="journal article" date="2010" name="ChemBioChem">
        <title>Cloning and characterization of the biosynthetic gene cluster of 16-membered macrolide antibiotic FD-891: involvement of a dual functional cytochrome P450 monooxygenase catalyzing epoxidation and hydroxylation.</title>
        <authorList>
            <person name="Kudo F."/>
            <person name="Motegi A."/>
            <person name="Mizoue K."/>
            <person name="Eguchi T."/>
        </authorList>
    </citation>
    <scope>NUCLEOTIDE SEQUENCE [LARGE SCALE GENOMIC DNA]</scope>
    <source>
        <strain evidence="1 2">A-8890</strain>
    </source>
</reference>
<organism evidence="1 2">
    <name type="scientific">Streptomyces graminofaciens</name>
    <dbReference type="NCBI Taxonomy" id="68212"/>
    <lineage>
        <taxon>Bacteria</taxon>
        <taxon>Bacillati</taxon>
        <taxon>Actinomycetota</taxon>
        <taxon>Actinomycetes</taxon>
        <taxon>Kitasatosporales</taxon>
        <taxon>Streptomycetaceae</taxon>
        <taxon>Streptomyces</taxon>
    </lineage>
</organism>
<dbReference type="RefSeq" id="WP_286256703.1">
    <property type="nucleotide sequence ID" value="NZ_AP018448.1"/>
</dbReference>
<gene>
    <name evidence="1" type="ORF">SGFS_077390</name>
</gene>
<dbReference type="EMBL" id="AP018448">
    <property type="protein sequence ID" value="BBC36445.1"/>
    <property type="molecule type" value="Genomic_DNA"/>
</dbReference>
<sequence length="50" mass="5800">MLAAVVTFPFGAGDMSTCVFLPHAVRTRVRHPDTMRRLRERPELMRRCTL</sequence>
<reference evidence="1 2" key="2">
    <citation type="journal article" date="2023" name="ChemBioChem">
        <title>Acyltransferase Domain Exchange between Two Independent Type I Polyketide Synthases in the Same Producer Strain of Macrolide Antibiotics.</title>
        <authorList>
            <person name="Kudo F."/>
            <person name="Kishikawa K."/>
            <person name="Tsuboi K."/>
            <person name="Kido T."/>
            <person name="Usui T."/>
            <person name="Hashimoto J."/>
            <person name="Shin-Ya K."/>
            <person name="Miyanaga A."/>
            <person name="Eguchi T."/>
        </authorList>
    </citation>
    <scope>NUCLEOTIDE SEQUENCE [LARGE SCALE GENOMIC DNA]</scope>
    <source>
        <strain evidence="1 2">A-8890</strain>
    </source>
</reference>
<proteinExistence type="predicted"/>
<protein>
    <submittedName>
        <fullName evidence="1">Uncharacterized protein</fullName>
    </submittedName>
</protein>
<evidence type="ECO:0000313" key="1">
    <source>
        <dbReference type="EMBL" id="BBC36445.1"/>
    </source>
</evidence>
<evidence type="ECO:0000313" key="2">
    <source>
        <dbReference type="Proteomes" id="UP001321542"/>
    </source>
</evidence>